<organism evidence="1 2">
    <name type="scientific">Roseivirga thermotolerans</name>
    <dbReference type="NCBI Taxonomy" id="1758176"/>
    <lineage>
        <taxon>Bacteria</taxon>
        <taxon>Pseudomonadati</taxon>
        <taxon>Bacteroidota</taxon>
        <taxon>Cytophagia</taxon>
        <taxon>Cytophagales</taxon>
        <taxon>Roseivirgaceae</taxon>
        <taxon>Roseivirga</taxon>
    </lineage>
</organism>
<dbReference type="SUPFAM" id="SSF109998">
    <property type="entry name" value="Triger factor/SurA peptide-binding domain-like"/>
    <property type="match status" value="1"/>
</dbReference>
<name>A0ABQ3I4C4_9BACT</name>
<evidence type="ECO:0000313" key="1">
    <source>
        <dbReference type="EMBL" id="GHE53247.1"/>
    </source>
</evidence>
<protein>
    <recommendedName>
        <fullName evidence="3">PpiC domain-containing protein</fullName>
    </recommendedName>
</protein>
<dbReference type="RefSeq" id="WP_189628572.1">
    <property type="nucleotide sequence ID" value="NZ_BNAG01000001.1"/>
</dbReference>
<dbReference type="Proteomes" id="UP000658258">
    <property type="component" value="Unassembled WGS sequence"/>
</dbReference>
<gene>
    <name evidence="1" type="ORF">GCM10011340_04640</name>
</gene>
<accession>A0ABQ3I4C4</accession>
<comment type="caution">
    <text evidence="1">The sequence shown here is derived from an EMBL/GenBank/DDBJ whole genome shotgun (WGS) entry which is preliminary data.</text>
</comment>
<dbReference type="PROSITE" id="PS51257">
    <property type="entry name" value="PROKAR_LIPOPROTEIN"/>
    <property type="match status" value="1"/>
</dbReference>
<dbReference type="InterPro" id="IPR027304">
    <property type="entry name" value="Trigger_fact/SurA_dom_sf"/>
</dbReference>
<evidence type="ECO:0008006" key="3">
    <source>
        <dbReference type="Google" id="ProtNLM"/>
    </source>
</evidence>
<keyword evidence="2" id="KW-1185">Reference proteome</keyword>
<proteinExistence type="predicted"/>
<dbReference type="EMBL" id="BNAG01000001">
    <property type="protein sequence ID" value="GHE53247.1"/>
    <property type="molecule type" value="Genomic_DNA"/>
</dbReference>
<evidence type="ECO:0000313" key="2">
    <source>
        <dbReference type="Proteomes" id="UP000658258"/>
    </source>
</evidence>
<sequence>MKNATYIVLTSLLVVLSCDYFVSDSPGTGNSQTLVASVGNSFLFEADIANLIEPGMSAEDSARITEQYVNNWIKKELLIREATSNVRIDQSEIERKVADYRYTLLSYEYQKLRVQQLLDTTVTDEEILAYYTENQENFALRQNIIRGRFMKVNKQAPKKADIRRWIKSSRPQDLSALKDYAFQFANNYSLEDSTWIRFDDITKNTPFSTLTNKIQFLKNTRYTEETDSLYLYLLKIDDYKISEEISPLEFVKQDIKNILLNKRKVALAKTLENEIFQKAKENEDYKIYR</sequence>
<reference evidence="2" key="1">
    <citation type="journal article" date="2019" name="Int. J. Syst. Evol. Microbiol.">
        <title>The Global Catalogue of Microorganisms (GCM) 10K type strain sequencing project: providing services to taxonomists for standard genome sequencing and annotation.</title>
        <authorList>
            <consortium name="The Broad Institute Genomics Platform"/>
            <consortium name="The Broad Institute Genome Sequencing Center for Infectious Disease"/>
            <person name="Wu L."/>
            <person name="Ma J."/>
        </authorList>
    </citation>
    <scope>NUCLEOTIDE SEQUENCE [LARGE SCALE GENOMIC DNA]</scope>
    <source>
        <strain evidence="2">CGMCC 1.15111</strain>
    </source>
</reference>